<name>A0ABR9P6V3_9ACTN</name>
<gene>
    <name evidence="3" type="ORF">IDM40_12780</name>
</gene>
<feature type="domain" description="Transcription regulator PadR N-terminal" evidence="1">
    <location>
        <begin position="7"/>
        <end position="80"/>
    </location>
</feature>
<dbReference type="Gene3D" id="6.10.140.190">
    <property type="match status" value="1"/>
</dbReference>
<dbReference type="Pfam" id="PF03551">
    <property type="entry name" value="PadR"/>
    <property type="match status" value="1"/>
</dbReference>
<sequence>MALRHAVLAALLEGELSGYQLAKAFDAGVANFWHARPQQLYAELKRLESQGLVTGREIVQHNRPNKRLFTVSPAGVEELRSFTRSASGPSAVRDDLLVKVQACDHVETGALLEELGERAELARTKVELFESLLAAMRGERSEEEHLARAERVGPYLTCLRGRAFEQGNQQWCERVMGVLRARQEGRGDG</sequence>
<dbReference type="SUPFAM" id="SSF46785">
    <property type="entry name" value="Winged helix' DNA-binding domain"/>
    <property type="match status" value="1"/>
</dbReference>
<evidence type="ECO:0000259" key="1">
    <source>
        <dbReference type="Pfam" id="PF03551"/>
    </source>
</evidence>
<evidence type="ECO:0000259" key="2">
    <source>
        <dbReference type="Pfam" id="PF10400"/>
    </source>
</evidence>
<dbReference type="Gene3D" id="1.10.10.10">
    <property type="entry name" value="Winged helix-like DNA-binding domain superfamily/Winged helix DNA-binding domain"/>
    <property type="match status" value="1"/>
</dbReference>
<dbReference type="PANTHER" id="PTHR43252">
    <property type="entry name" value="TRANSCRIPTIONAL REGULATOR YQJI"/>
    <property type="match status" value="1"/>
</dbReference>
<dbReference type="InterPro" id="IPR036390">
    <property type="entry name" value="WH_DNA-bd_sf"/>
</dbReference>
<dbReference type="InterPro" id="IPR036388">
    <property type="entry name" value="WH-like_DNA-bd_sf"/>
</dbReference>
<comment type="caution">
    <text evidence="3">The sequence shown here is derived from an EMBL/GenBank/DDBJ whole genome shotgun (WGS) entry which is preliminary data.</text>
</comment>
<dbReference type="InterPro" id="IPR005149">
    <property type="entry name" value="Tscrpt_reg_PadR_N"/>
</dbReference>
<evidence type="ECO:0000313" key="3">
    <source>
        <dbReference type="EMBL" id="MBE2999575.1"/>
    </source>
</evidence>
<proteinExistence type="predicted"/>
<dbReference type="InterPro" id="IPR018309">
    <property type="entry name" value="Tscrpt_reg_PadR_C"/>
</dbReference>
<dbReference type="PANTHER" id="PTHR43252:SF4">
    <property type="entry name" value="TRANSCRIPTIONAL REGULATORY PROTEIN"/>
    <property type="match status" value="1"/>
</dbReference>
<evidence type="ECO:0000313" key="4">
    <source>
        <dbReference type="Proteomes" id="UP000806528"/>
    </source>
</evidence>
<protein>
    <submittedName>
        <fullName evidence="3">PadR family transcriptional regulator</fullName>
    </submittedName>
</protein>
<reference evidence="3 4" key="1">
    <citation type="submission" date="2020-09" db="EMBL/GenBank/DDBJ databases">
        <title>Diversity and distribution of actinomycetes associated with coral in the coast of Hainan.</title>
        <authorList>
            <person name="Li F."/>
        </authorList>
    </citation>
    <scope>NUCLEOTIDE SEQUENCE [LARGE SCALE GENOMIC DNA]</scope>
    <source>
        <strain evidence="3 4">HNM0947</strain>
    </source>
</reference>
<dbReference type="RefSeq" id="WP_193122190.1">
    <property type="nucleotide sequence ID" value="NZ_JADBGI010000009.1"/>
</dbReference>
<organism evidence="3 4">
    <name type="scientific">Nocardiopsis coralli</name>
    <dbReference type="NCBI Taxonomy" id="2772213"/>
    <lineage>
        <taxon>Bacteria</taxon>
        <taxon>Bacillati</taxon>
        <taxon>Actinomycetota</taxon>
        <taxon>Actinomycetes</taxon>
        <taxon>Streptosporangiales</taxon>
        <taxon>Nocardiopsidaceae</taxon>
        <taxon>Nocardiopsis</taxon>
    </lineage>
</organism>
<dbReference type="Proteomes" id="UP000806528">
    <property type="component" value="Unassembled WGS sequence"/>
</dbReference>
<feature type="domain" description="Transcription regulator PadR C-terminal" evidence="2">
    <location>
        <begin position="92"/>
        <end position="179"/>
    </location>
</feature>
<dbReference type="EMBL" id="JADBGI010000009">
    <property type="protein sequence ID" value="MBE2999575.1"/>
    <property type="molecule type" value="Genomic_DNA"/>
</dbReference>
<dbReference type="Pfam" id="PF10400">
    <property type="entry name" value="Vir_act_alpha_C"/>
    <property type="match status" value="1"/>
</dbReference>
<accession>A0ABR9P6V3</accession>
<keyword evidence="4" id="KW-1185">Reference proteome</keyword>